<geneLocation type="mitochondrion" evidence="5"/>
<comment type="similarity">
    <text evidence="1">Belongs to the eukaryotic ribosomal protein eL34 family.</text>
</comment>
<dbReference type="GO" id="GO:0003735">
    <property type="term" value="F:structural constituent of ribosome"/>
    <property type="evidence" value="ECO:0007669"/>
    <property type="project" value="InterPro"/>
</dbReference>
<dbReference type="InterPro" id="IPR018065">
    <property type="entry name" value="Ribosomal_eL34_CS"/>
</dbReference>
<dbReference type="PANTHER" id="PTHR10759">
    <property type="entry name" value="60S RIBOSOMAL PROTEIN L34"/>
    <property type="match status" value="1"/>
</dbReference>
<evidence type="ECO:0000256" key="4">
    <source>
        <dbReference type="ARBA" id="ARBA00035227"/>
    </source>
</evidence>
<evidence type="ECO:0000256" key="3">
    <source>
        <dbReference type="ARBA" id="ARBA00023274"/>
    </source>
</evidence>
<organism evidence="5 6">
    <name type="scientific">Plasmodiophora brassicae</name>
    <name type="common">Clubroot disease agent</name>
    <dbReference type="NCBI Taxonomy" id="37360"/>
    <lineage>
        <taxon>Eukaryota</taxon>
        <taxon>Sar</taxon>
        <taxon>Rhizaria</taxon>
        <taxon>Endomyxa</taxon>
        <taxon>Phytomyxea</taxon>
        <taxon>Plasmodiophorida</taxon>
        <taxon>Plasmodiophoridae</taxon>
        <taxon>Plasmodiophora</taxon>
    </lineage>
</organism>
<dbReference type="Proteomes" id="UP000290189">
    <property type="component" value="Unassembled WGS sequence"/>
</dbReference>
<protein>
    <recommendedName>
        <fullName evidence="4">Large ribosomal subunit protein eL34</fullName>
    </recommendedName>
</protein>
<dbReference type="AlphaFoldDB" id="A0A3P3XZR1"/>
<evidence type="ECO:0000256" key="2">
    <source>
        <dbReference type="ARBA" id="ARBA00022980"/>
    </source>
</evidence>
<gene>
    <name evidence="5" type="ORF">PLBR_LOCUS652</name>
</gene>
<dbReference type="PRINTS" id="PR01250">
    <property type="entry name" value="RIBOSOMALL34"/>
</dbReference>
<dbReference type="GO" id="GO:0006412">
    <property type="term" value="P:translation"/>
    <property type="evidence" value="ECO:0007669"/>
    <property type="project" value="InterPro"/>
</dbReference>
<dbReference type="Gene3D" id="6.20.340.10">
    <property type="match status" value="1"/>
</dbReference>
<accession>A0A3P3XZR1</accession>
<dbReference type="InterPro" id="IPR038562">
    <property type="entry name" value="Ribosomal_eL34_C_sf"/>
</dbReference>
<evidence type="ECO:0000313" key="6">
    <source>
        <dbReference type="Proteomes" id="UP000290189"/>
    </source>
</evidence>
<proteinExistence type="inferred from homology"/>
<dbReference type="HAMAP" id="MF_00349">
    <property type="entry name" value="Ribosomal_eL34"/>
    <property type="match status" value="1"/>
</dbReference>
<dbReference type="InterPro" id="IPR047868">
    <property type="entry name" value="Ribosomal_L34e_arc-type"/>
</dbReference>
<dbReference type="PROSITE" id="PS01145">
    <property type="entry name" value="RIBOSOMAL_L34E"/>
    <property type="match status" value="1"/>
</dbReference>
<reference evidence="5 6" key="1">
    <citation type="submission" date="2018-03" db="EMBL/GenBank/DDBJ databases">
        <authorList>
            <person name="Fogelqvist J."/>
        </authorList>
    </citation>
    <scope>NUCLEOTIDE SEQUENCE [LARGE SCALE GENOMIC DNA]</scope>
</reference>
<keyword evidence="2" id="KW-0689">Ribosomal protein</keyword>
<dbReference type="InterPro" id="IPR008195">
    <property type="entry name" value="Ribosomal_eL34"/>
</dbReference>
<dbReference type="GO" id="GO:0005840">
    <property type="term" value="C:ribosome"/>
    <property type="evidence" value="ECO:0007669"/>
    <property type="project" value="UniProtKB-KW"/>
</dbReference>
<dbReference type="Gene3D" id="6.20.370.70">
    <property type="match status" value="1"/>
</dbReference>
<sequence length="152" mass="16942">MLFPRSSAAKSVTEPRSSNCLVAGVRALLYNMQRLTYRRRHSYNTKSNKVKVVKTPGGKNVLQYRKKRANGPKCGDCGLKINGIPALRPIEMKSVSKRQRTVSRAYGGSRCGTCVRQRIIRAFLIEEQKIVKAVLRQRSGKKQAAPAAEPAK</sequence>
<keyword evidence="3" id="KW-0687">Ribonucleoprotein</keyword>
<evidence type="ECO:0000313" key="5">
    <source>
        <dbReference type="EMBL" id="SPQ93437.1"/>
    </source>
</evidence>
<dbReference type="GO" id="GO:1990904">
    <property type="term" value="C:ribonucleoprotein complex"/>
    <property type="evidence" value="ECO:0007669"/>
    <property type="project" value="UniProtKB-KW"/>
</dbReference>
<name>A0A3P3XZR1_PLABS</name>
<dbReference type="Pfam" id="PF01199">
    <property type="entry name" value="Ribosomal_L34e"/>
    <property type="match status" value="1"/>
</dbReference>
<evidence type="ECO:0000256" key="1">
    <source>
        <dbReference type="ARBA" id="ARBA00009875"/>
    </source>
</evidence>
<keyword evidence="5" id="KW-0496">Mitochondrion</keyword>
<dbReference type="EMBL" id="OVEO01000001">
    <property type="protein sequence ID" value="SPQ93437.1"/>
    <property type="molecule type" value="Genomic_DNA"/>
</dbReference>